<comment type="caution">
    <text evidence="1">The sequence shown here is derived from an EMBL/GenBank/DDBJ whole genome shotgun (WGS) entry which is preliminary data.</text>
</comment>
<dbReference type="Proteomes" id="UP001519362">
    <property type="component" value="Unassembled WGS sequence"/>
</dbReference>
<sequence>MADNPVFRRGASRWEDVAAVVAEALRPIVSELRGSIDYFRTNGRVLRPVVSQLRLTGGGCPYVVRQVELTPRAHQIVGDAGKQRRS</sequence>
<keyword evidence="2" id="KW-1185">Reference proteome</keyword>
<gene>
    <name evidence="1" type="ORF">JOF34_000938</name>
</gene>
<name>A0ABS4ZGL5_9MICO</name>
<evidence type="ECO:0000313" key="2">
    <source>
        <dbReference type="Proteomes" id="UP001519362"/>
    </source>
</evidence>
<evidence type="ECO:0000313" key="1">
    <source>
        <dbReference type="EMBL" id="MBP2436352.1"/>
    </source>
</evidence>
<dbReference type="EMBL" id="JAGIOL010000001">
    <property type="protein sequence ID" value="MBP2436352.1"/>
    <property type="molecule type" value="Genomic_DNA"/>
</dbReference>
<organism evidence="1 2">
    <name type="scientific">Microbacterium amylolyticum</name>
    <dbReference type="NCBI Taxonomy" id="936337"/>
    <lineage>
        <taxon>Bacteria</taxon>
        <taxon>Bacillati</taxon>
        <taxon>Actinomycetota</taxon>
        <taxon>Actinomycetes</taxon>
        <taxon>Micrococcales</taxon>
        <taxon>Microbacteriaceae</taxon>
        <taxon>Microbacterium</taxon>
    </lineage>
</organism>
<accession>A0ABS4ZGL5</accession>
<proteinExistence type="predicted"/>
<dbReference type="RefSeq" id="WP_165136618.1">
    <property type="nucleotide sequence ID" value="NZ_CP049253.1"/>
</dbReference>
<reference evidence="1 2" key="1">
    <citation type="submission" date="2021-03" db="EMBL/GenBank/DDBJ databases">
        <title>Sequencing the genomes of 1000 actinobacteria strains.</title>
        <authorList>
            <person name="Klenk H.-P."/>
        </authorList>
    </citation>
    <scope>NUCLEOTIDE SEQUENCE [LARGE SCALE GENOMIC DNA]</scope>
    <source>
        <strain evidence="1 2">DSM 24221</strain>
    </source>
</reference>
<protein>
    <submittedName>
        <fullName evidence="1">Uncharacterized protein</fullName>
    </submittedName>
</protein>